<sequence length="617" mass="70283">MKTLVMFGIFLHVSLRIQAAVIEVFEEAQSVLLPCLYGGIIPEEDPFVIWTRNDHNSQVILFLREGSDPERQNQIYRGRTSMSPDALETGNYSLTFRKPQPSDSGNYICSISDGVKSIKLTEVQLNVKDVQVEVKMSKDAEFVVLPCKTSAGLPKDTRVEWTRSEPGFMLVHAYPNTSARNAEREEHFYSRTAMYEDLLRTGDVSLTLRDPTARDSGRYVCTVYRDKDILRQRVVLDPEGTPIWVTVLLVLLVLVVLGLTGGVLFYFHFIRVKQRDGRVTVDSGAESVLLPCRTTKNLPEDARVEWRDKDNEKVHVYENGSDQSSKQSPFFRTRTKMDKNLLETGDLSLTLKHPTIGDKNIYTCKVSNRDGVVLMMKQVKLQVKVQHQITVDSDVESVLLPCRTTDHLPGDARVEWIQSPDKKAHVYENGSDQPGEQSQFYRTRTKMDEEPPMTGDLSLTLRWPTDGDSEIFTCKVSSKNGVVLMKKQVQLEVKVCQVEVEEGAESVLLPFRTTPDLPGDTGLEWRKGNYVTVHVYQNNSDQPEKQNRFYINRTRMDEDLLKTGDLSLSLSRPTERDSGEYRCLVYSWKGNLQREKTVLLKVKARRQIHEGTPLIPV</sequence>
<evidence type="ECO:0000256" key="8">
    <source>
        <dbReference type="ARBA" id="ARBA00023170"/>
    </source>
</evidence>
<dbReference type="Gene3D" id="2.60.40.10">
    <property type="entry name" value="Immunoglobulins"/>
    <property type="match status" value="5"/>
</dbReference>
<evidence type="ECO:0000259" key="13">
    <source>
        <dbReference type="PROSITE" id="PS50835"/>
    </source>
</evidence>
<keyword evidence="7" id="KW-1015">Disulfide bond</keyword>
<dbReference type="AlphaFoldDB" id="A0A315UV27"/>
<evidence type="ECO:0000256" key="9">
    <source>
        <dbReference type="ARBA" id="ARBA00023180"/>
    </source>
</evidence>
<feature type="chain" id="PRO_5016415477" description="Ig-like domain-containing protein" evidence="12">
    <location>
        <begin position="20"/>
        <end position="617"/>
    </location>
</feature>
<dbReference type="SMART" id="SM00406">
    <property type="entry name" value="IGv"/>
    <property type="match status" value="4"/>
</dbReference>
<dbReference type="GO" id="GO:0042130">
    <property type="term" value="P:negative regulation of T cell proliferation"/>
    <property type="evidence" value="ECO:0007669"/>
    <property type="project" value="TreeGrafter"/>
</dbReference>
<dbReference type="Pfam" id="PF07686">
    <property type="entry name" value="V-set"/>
    <property type="match status" value="3"/>
</dbReference>
<dbReference type="Proteomes" id="UP000250572">
    <property type="component" value="Unassembled WGS sequence"/>
</dbReference>
<keyword evidence="10" id="KW-0393">Immunoglobulin domain</keyword>
<feature type="domain" description="Ig-like" evidence="13">
    <location>
        <begin position="270"/>
        <end position="380"/>
    </location>
</feature>
<proteinExistence type="predicted"/>
<dbReference type="GO" id="GO:0042102">
    <property type="term" value="P:positive regulation of T cell proliferation"/>
    <property type="evidence" value="ECO:0007669"/>
    <property type="project" value="TreeGrafter"/>
</dbReference>
<dbReference type="PANTHER" id="PTHR25466">
    <property type="entry name" value="T-LYMPHOCYTE ACTIVATION ANTIGEN"/>
    <property type="match status" value="1"/>
</dbReference>
<name>A0A315UV27_GAMAF</name>
<dbReference type="GO" id="GO:0006955">
    <property type="term" value="P:immune response"/>
    <property type="evidence" value="ECO:0007669"/>
    <property type="project" value="TreeGrafter"/>
</dbReference>
<keyword evidence="9" id="KW-0325">Glycoprotein</keyword>
<dbReference type="InterPro" id="IPR003599">
    <property type="entry name" value="Ig_sub"/>
</dbReference>
<feature type="transmembrane region" description="Helical" evidence="11">
    <location>
        <begin position="243"/>
        <end position="267"/>
    </location>
</feature>
<dbReference type="SUPFAM" id="SSF48726">
    <property type="entry name" value="Immunoglobulin"/>
    <property type="match status" value="5"/>
</dbReference>
<reference evidence="14 15" key="1">
    <citation type="journal article" date="2018" name="G3 (Bethesda)">
        <title>A High-Quality Reference Genome for the Invasive Mosquitofish Gambusia affinis Using a Chicago Library.</title>
        <authorList>
            <person name="Hoffberg S.L."/>
            <person name="Troendle N.J."/>
            <person name="Glenn T.C."/>
            <person name="Mahmud O."/>
            <person name="Louha S."/>
            <person name="Chalopin D."/>
            <person name="Bennetzen J.L."/>
            <person name="Mauricio R."/>
        </authorList>
    </citation>
    <scope>NUCLEOTIDE SEQUENCE [LARGE SCALE GENOMIC DNA]</scope>
    <source>
        <strain evidence="14">NE01/NJP1002.9</strain>
        <tissue evidence="14">Muscle</tissue>
    </source>
</reference>
<feature type="domain" description="Ig-like" evidence="13">
    <location>
        <begin position="143"/>
        <end position="237"/>
    </location>
</feature>
<dbReference type="PANTHER" id="PTHR25466:SF14">
    <property type="entry name" value="BUTYROPHILIN SUBFAMILY 2 MEMBER A2-LIKE-RELATED"/>
    <property type="match status" value="1"/>
</dbReference>
<dbReference type="GO" id="GO:0071222">
    <property type="term" value="P:cellular response to lipopolysaccharide"/>
    <property type="evidence" value="ECO:0007669"/>
    <property type="project" value="TreeGrafter"/>
</dbReference>
<dbReference type="InterPro" id="IPR036179">
    <property type="entry name" value="Ig-like_dom_sf"/>
</dbReference>
<feature type="domain" description="Ig-like" evidence="13">
    <location>
        <begin position="27"/>
        <end position="121"/>
    </location>
</feature>
<feature type="domain" description="Ig-like" evidence="13">
    <location>
        <begin position="451"/>
        <end position="599"/>
    </location>
</feature>
<evidence type="ECO:0000256" key="11">
    <source>
        <dbReference type="SAM" id="Phobius"/>
    </source>
</evidence>
<accession>A0A315UV27</accession>
<evidence type="ECO:0000313" key="15">
    <source>
        <dbReference type="Proteomes" id="UP000250572"/>
    </source>
</evidence>
<evidence type="ECO:0000256" key="4">
    <source>
        <dbReference type="ARBA" id="ARBA00022729"/>
    </source>
</evidence>
<evidence type="ECO:0000256" key="12">
    <source>
        <dbReference type="SAM" id="SignalP"/>
    </source>
</evidence>
<dbReference type="InterPro" id="IPR013783">
    <property type="entry name" value="Ig-like_fold"/>
</dbReference>
<evidence type="ECO:0000256" key="5">
    <source>
        <dbReference type="ARBA" id="ARBA00022989"/>
    </source>
</evidence>
<dbReference type="InterPro" id="IPR051713">
    <property type="entry name" value="T-cell_Activation_Regulation"/>
</dbReference>
<evidence type="ECO:0000256" key="6">
    <source>
        <dbReference type="ARBA" id="ARBA00023136"/>
    </source>
</evidence>
<evidence type="ECO:0000256" key="1">
    <source>
        <dbReference type="ARBA" id="ARBA00004251"/>
    </source>
</evidence>
<keyword evidence="4 12" id="KW-0732">Signal</keyword>
<keyword evidence="8" id="KW-0675">Receptor</keyword>
<keyword evidence="15" id="KW-1185">Reference proteome</keyword>
<keyword evidence="2" id="KW-1003">Cell membrane</keyword>
<dbReference type="GO" id="GO:0009897">
    <property type="term" value="C:external side of plasma membrane"/>
    <property type="evidence" value="ECO:0007669"/>
    <property type="project" value="TreeGrafter"/>
</dbReference>
<evidence type="ECO:0000256" key="3">
    <source>
        <dbReference type="ARBA" id="ARBA00022692"/>
    </source>
</evidence>
<feature type="signal peptide" evidence="12">
    <location>
        <begin position="1"/>
        <end position="19"/>
    </location>
</feature>
<evidence type="ECO:0000256" key="10">
    <source>
        <dbReference type="ARBA" id="ARBA00023319"/>
    </source>
</evidence>
<comment type="subcellular location">
    <subcellularLocation>
        <location evidence="1">Cell membrane</location>
        <topology evidence="1">Single-pass type I membrane protein</topology>
    </subcellularLocation>
</comment>
<keyword evidence="3 11" id="KW-0812">Transmembrane</keyword>
<keyword evidence="6 11" id="KW-0472">Membrane</keyword>
<evidence type="ECO:0000256" key="7">
    <source>
        <dbReference type="ARBA" id="ARBA00023157"/>
    </source>
</evidence>
<evidence type="ECO:0000256" key="2">
    <source>
        <dbReference type="ARBA" id="ARBA00022475"/>
    </source>
</evidence>
<evidence type="ECO:0000313" key="14">
    <source>
        <dbReference type="EMBL" id="PWA14674.1"/>
    </source>
</evidence>
<keyword evidence="5 11" id="KW-1133">Transmembrane helix</keyword>
<dbReference type="GO" id="GO:0007166">
    <property type="term" value="P:cell surface receptor signaling pathway"/>
    <property type="evidence" value="ECO:0007669"/>
    <property type="project" value="TreeGrafter"/>
</dbReference>
<dbReference type="GO" id="GO:0031295">
    <property type="term" value="P:T cell costimulation"/>
    <property type="evidence" value="ECO:0007669"/>
    <property type="project" value="TreeGrafter"/>
</dbReference>
<protein>
    <recommendedName>
        <fullName evidence="13">Ig-like domain-containing protein</fullName>
    </recommendedName>
</protein>
<dbReference type="SMART" id="SM00409">
    <property type="entry name" value="IG"/>
    <property type="match status" value="5"/>
</dbReference>
<gene>
    <name evidence="14" type="ORF">CCH79_00014383</name>
</gene>
<dbReference type="EMBL" id="NHOQ01002778">
    <property type="protein sequence ID" value="PWA14674.1"/>
    <property type="molecule type" value="Genomic_DNA"/>
</dbReference>
<organism evidence="14 15">
    <name type="scientific">Gambusia affinis</name>
    <name type="common">Western mosquitofish</name>
    <name type="synonym">Heterandria affinis</name>
    <dbReference type="NCBI Taxonomy" id="33528"/>
    <lineage>
        <taxon>Eukaryota</taxon>
        <taxon>Metazoa</taxon>
        <taxon>Chordata</taxon>
        <taxon>Craniata</taxon>
        <taxon>Vertebrata</taxon>
        <taxon>Euteleostomi</taxon>
        <taxon>Actinopterygii</taxon>
        <taxon>Neopterygii</taxon>
        <taxon>Teleostei</taxon>
        <taxon>Neoteleostei</taxon>
        <taxon>Acanthomorphata</taxon>
        <taxon>Ovalentaria</taxon>
        <taxon>Atherinomorphae</taxon>
        <taxon>Cyprinodontiformes</taxon>
        <taxon>Poeciliidae</taxon>
        <taxon>Poeciliinae</taxon>
        <taxon>Gambusia</taxon>
    </lineage>
</organism>
<comment type="caution">
    <text evidence="14">The sequence shown here is derived from an EMBL/GenBank/DDBJ whole genome shotgun (WGS) entry which is preliminary data.</text>
</comment>
<dbReference type="InterPro" id="IPR013106">
    <property type="entry name" value="Ig_V-set"/>
</dbReference>
<dbReference type="PROSITE" id="PS50835">
    <property type="entry name" value="IG_LIKE"/>
    <property type="match status" value="4"/>
</dbReference>
<dbReference type="InterPro" id="IPR007110">
    <property type="entry name" value="Ig-like_dom"/>
</dbReference>